<evidence type="ECO:0000256" key="5">
    <source>
        <dbReference type="ARBA" id="ARBA00022840"/>
    </source>
</evidence>
<dbReference type="Gene3D" id="3.60.20.10">
    <property type="entry name" value="Glutamine Phosphoribosylpyrophosphate, subunit 1, domain 1"/>
    <property type="match status" value="1"/>
</dbReference>
<feature type="domain" description="Glutamine amidotransferase type-2" evidence="12">
    <location>
        <begin position="2"/>
        <end position="220"/>
    </location>
</feature>
<dbReference type="Pfam" id="PF13537">
    <property type="entry name" value="GATase_7"/>
    <property type="match status" value="1"/>
</dbReference>
<keyword evidence="5 10" id="KW-0067">ATP-binding</keyword>
<accession>A0A9D1PG63</accession>
<dbReference type="SUPFAM" id="SSF56235">
    <property type="entry name" value="N-terminal nucleophile aminohydrolases (Ntn hydrolases)"/>
    <property type="match status" value="1"/>
</dbReference>
<keyword evidence="13" id="KW-0436">Ligase</keyword>
<dbReference type="CDD" id="cd01991">
    <property type="entry name" value="Asn_synthase_B_C"/>
    <property type="match status" value="1"/>
</dbReference>
<evidence type="ECO:0000256" key="11">
    <source>
        <dbReference type="PIRSR" id="PIRSR001589-3"/>
    </source>
</evidence>
<evidence type="ECO:0000313" key="13">
    <source>
        <dbReference type="EMBL" id="HIV40361.1"/>
    </source>
</evidence>
<evidence type="ECO:0000313" key="14">
    <source>
        <dbReference type="Proteomes" id="UP000886814"/>
    </source>
</evidence>
<keyword evidence="7 9" id="KW-0315">Glutamine amidotransferase</keyword>
<dbReference type="GO" id="GO:0005524">
    <property type="term" value="F:ATP binding"/>
    <property type="evidence" value="ECO:0007669"/>
    <property type="project" value="UniProtKB-KW"/>
</dbReference>
<proteinExistence type="inferred from homology"/>
<dbReference type="SUPFAM" id="SSF52402">
    <property type="entry name" value="Adenine nucleotide alpha hydrolases-like"/>
    <property type="match status" value="1"/>
</dbReference>
<dbReference type="PANTHER" id="PTHR43284:SF1">
    <property type="entry name" value="ASPARAGINE SYNTHETASE"/>
    <property type="match status" value="1"/>
</dbReference>
<dbReference type="CDD" id="cd00712">
    <property type="entry name" value="AsnB"/>
    <property type="match status" value="1"/>
</dbReference>
<dbReference type="InterPro" id="IPR051786">
    <property type="entry name" value="ASN_synthetase/amidase"/>
</dbReference>
<dbReference type="Pfam" id="PF00733">
    <property type="entry name" value="Asn_synthase"/>
    <property type="match status" value="1"/>
</dbReference>
<evidence type="ECO:0000256" key="3">
    <source>
        <dbReference type="ARBA" id="ARBA00012737"/>
    </source>
</evidence>
<dbReference type="Gene3D" id="3.40.50.620">
    <property type="entry name" value="HUPs"/>
    <property type="match status" value="1"/>
</dbReference>
<evidence type="ECO:0000259" key="12">
    <source>
        <dbReference type="PROSITE" id="PS51278"/>
    </source>
</evidence>
<dbReference type="EMBL" id="DXIQ01000110">
    <property type="protein sequence ID" value="HIV40361.1"/>
    <property type="molecule type" value="Genomic_DNA"/>
</dbReference>
<dbReference type="InterPro" id="IPR014729">
    <property type="entry name" value="Rossmann-like_a/b/a_fold"/>
</dbReference>
<evidence type="ECO:0000256" key="2">
    <source>
        <dbReference type="ARBA" id="ARBA00005752"/>
    </source>
</evidence>
<dbReference type="PANTHER" id="PTHR43284">
    <property type="entry name" value="ASPARAGINE SYNTHETASE (GLUTAMINE-HYDROLYZING)"/>
    <property type="match status" value="1"/>
</dbReference>
<dbReference type="InterPro" id="IPR033738">
    <property type="entry name" value="AsnB_N"/>
</dbReference>
<sequence length="617" mass="70855">MCGIGGFSSSRAAYTEEPGRWREILESMNRVQKKRGPDEEGIFLEKKCGLAHVRLSIIDLERGRQPMTRRAGGKICTIAYNGEIYNMKALQKDLKRQGVLFTTDSDTEVILQGYLTEGESFIKKLNGIFAIAIWDQKEEALYLFRDRAGVKPLFYTIQGDTLIFSSEIKGLFQYPGVEAVADRDSLCEIFALGPAKSYGKGVFRNILEVEGGSRLLWKDGRLRKEQYWQLQSRPHEDSFEETVGKTSWLVEDAVKLQMLSDIPICTFLSGGVDSSLVTAICARELKKQGKVLHTFSFDFQGNDRYFKANSFQPSQDRPWVEKMVEYSGTSHHFLTCGNQEMIECLYKAVDARDLPCMADVESSMLYFCSLVAEHNKVTLTGECADEIFGGYPWFHKKEAFDTPAFPWSPDMKVRQTLLSEELIQILPMEEYARAAYEKTIRETPVLDGESPEEKRRREISYLNLKWFMATLLDRMDRTAMYSGLEARVPFADHRIIEYVWNVPWSMKCRDGVVKALLRKSGEGKLPKEVLWRRKSPYPKTYHPDYEAMLGARLLEVLADPGAPIRQLVDKKKAEKFVESPSDYGRPWYGQLMAGPQMLAYMLQVNYWLEKYQVRILL</sequence>
<comment type="catalytic activity">
    <reaction evidence="8">
        <text>L-aspartate + L-glutamine + ATP + H2O = L-asparagine + L-glutamate + AMP + diphosphate + H(+)</text>
        <dbReference type="Rhea" id="RHEA:12228"/>
        <dbReference type="ChEBI" id="CHEBI:15377"/>
        <dbReference type="ChEBI" id="CHEBI:15378"/>
        <dbReference type="ChEBI" id="CHEBI:29985"/>
        <dbReference type="ChEBI" id="CHEBI:29991"/>
        <dbReference type="ChEBI" id="CHEBI:30616"/>
        <dbReference type="ChEBI" id="CHEBI:33019"/>
        <dbReference type="ChEBI" id="CHEBI:58048"/>
        <dbReference type="ChEBI" id="CHEBI:58359"/>
        <dbReference type="ChEBI" id="CHEBI:456215"/>
        <dbReference type="EC" id="6.3.5.4"/>
    </reaction>
</comment>
<dbReference type="GO" id="GO:0004066">
    <property type="term" value="F:asparagine synthase (glutamine-hydrolyzing) activity"/>
    <property type="evidence" value="ECO:0007669"/>
    <property type="project" value="UniProtKB-EC"/>
</dbReference>
<dbReference type="NCBIfam" id="TIGR01536">
    <property type="entry name" value="asn_synth_AEB"/>
    <property type="match status" value="1"/>
</dbReference>
<feature type="active site" description="For GATase activity" evidence="9">
    <location>
        <position position="2"/>
    </location>
</feature>
<dbReference type="Proteomes" id="UP000886814">
    <property type="component" value="Unassembled WGS sequence"/>
</dbReference>
<dbReference type="EC" id="6.3.5.4" evidence="3"/>
<keyword evidence="4 10" id="KW-0547">Nucleotide-binding</keyword>
<dbReference type="PIRSF" id="PIRSF001589">
    <property type="entry name" value="Asn_synthetase_glu-h"/>
    <property type="match status" value="1"/>
</dbReference>
<feature type="site" description="Important for beta-aspartyl-AMP intermediate formation" evidence="11">
    <location>
        <position position="382"/>
    </location>
</feature>
<reference evidence="13" key="2">
    <citation type="submission" date="2021-04" db="EMBL/GenBank/DDBJ databases">
        <authorList>
            <person name="Gilroy R."/>
        </authorList>
    </citation>
    <scope>NUCLEOTIDE SEQUENCE</scope>
    <source>
        <strain evidence="13">CHK195-9823</strain>
    </source>
</reference>
<dbReference type="GO" id="GO:0005829">
    <property type="term" value="C:cytosol"/>
    <property type="evidence" value="ECO:0007669"/>
    <property type="project" value="TreeGrafter"/>
</dbReference>
<dbReference type="AlphaFoldDB" id="A0A9D1PG63"/>
<evidence type="ECO:0000256" key="8">
    <source>
        <dbReference type="ARBA" id="ARBA00048741"/>
    </source>
</evidence>
<dbReference type="GO" id="GO:0006529">
    <property type="term" value="P:asparagine biosynthetic process"/>
    <property type="evidence" value="ECO:0007669"/>
    <property type="project" value="UniProtKB-KW"/>
</dbReference>
<dbReference type="InterPro" id="IPR001962">
    <property type="entry name" value="Asn_synthase"/>
</dbReference>
<name>A0A9D1PG63_9FIRM</name>
<reference evidence="13" key="1">
    <citation type="journal article" date="2021" name="PeerJ">
        <title>Extensive microbial diversity within the chicken gut microbiome revealed by metagenomics and culture.</title>
        <authorList>
            <person name="Gilroy R."/>
            <person name="Ravi A."/>
            <person name="Getino M."/>
            <person name="Pursley I."/>
            <person name="Horton D.L."/>
            <person name="Alikhan N.F."/>
            <person name="Baker D."/>
            <person name="Gharbi K."/>
            <person name="Hall N."/>
            <person name="Watson M."/>
            <person name="Adriaenssens E.M."/>
            <person name="Foster-Nyarko E."/>
            <person name="Jarju S."/>
            <person name="Secka A."/>
            <person name="Antonio M."/>
            <person name="Oren A."/>
            <person name="Chaudhuri R.R."/>
            <person name="La Ragione R."/>
            <person name="Hildebrand F."/>
            <person name="Pallen M.J."/>
        </authorList>
    </citation>
    <scope>NUCLEOTIDE SEQUENCE</scope>
    <source>
        <strain evidence="13">CHK195-9823</strain>
    </source>
</reference>
<comment type="caution">
    <text evidence="13">The sequence shown here is derived from an EMBL/GenBank/DDBJ whole genome shotgun (WGS) entry which is preliminary data.</text>
</comment>
<protein>
    <recommendedName>
        <fullName evidence="3">asparagine synthase (glutamine-hydrolyzing)</fullName>
        <ecNumber evidence="3">6.3.5.4</ecNumber>
    </recommendedName>
</protein>
<organism evidence="13 14">
    <name type="scientific">Candidatus Blautia stercorigallinarum</name>
    <dbReference type="NCBI Taxonomy" id="2838501"/>
    <lineage>
        <taxon>Bacteria</taxon>
        <taxon>Bacillati</taxon>
        <taxon>Bacillota</taxon>
        <taxon>Clostridia</taxon>
        <taxon>Lachnospirales</taxon>
        <taxon>Lachnospiraceae</taxon>
        <taxon>Blautia</taxon>
    </lineage>
</organism>
<evidence type="ECO:0000256" key="10">
    <source>
        <dbReference type="PIRSR" id="PIRSR001589-2"/>
    </source>
</evidence>
<comment type="similarity">
    <text evidence="2">Belongs to the asparagine synthetase family.</text>
</comment>
<feature type="binding site" evidence="10">
    <location>
        <position position="106"/>
    </location>
    <ligand>
        <name>L-glutamine</name>
        <dbReference type="ChEBI" id="CHEBI:58359"/>
    </ligand>
</feature>
<keyword evidence="6 9" id="KW-0061">Asparagine biosynthesis</keyword>
<evidence type="ECO:0000256" key="1">
    <source>
        <dbReference type="ARBA" id="ARBA00005187"/>
    </source>
</evidence>
<evidence type="ECO:0000256" key="7">
    <source>
        <dbReference type="ARBA" id="ARBA00022962"/>
    </source>
</evidence>
<dbReference type="InterPro" id="IPR029055">
    <property type="entry name" value="Ntn_hydrolases_N"/>
</dbReference>
<evidence type="ECO:0000256" key="9">
    <source>
        <dbReference type="PIRSR" id="PIRSR001589-1"/>
    </source>
</evidence>
<evidence type="ECO:0000256" key="4">
    <source>
        <dbReference type="ARBA" id="ARBA00022741"/>
    </source>
</evidence>
<gene>
    <name evidence="13" type="primary">asnB</name>
    <name evidence="13" type="ORF">H9747_15430</name>
</gene>
<keyword evidence="9" id="KW-0028">Amino-acid biosynthesis</keyword>
<dbReference type="InterPro" id="IPR017932">
    <property type="entry name" value="GATase_2_dom"/>
</dbReference>
<dbReference type="InterPro" id="IPR006426">
    <property type="entry name" value="Asn_synth_AEB"/>
</dbReference>
<dbReference type="PROSITE" id="PS51278">
    <property type="entry name" value="GATASE_TYPE_2"/>
    <property type="match status" value="1"/>
</dbReference>
<comment type="pathway">
    <text evidence="1">Amino-acid biosynthesis; L-asparagine biosynthesis; L-asparagine from L-aspartate (L-Gln route): step 1/1.</text>
</comment>
<evidence type="ECO:0000256" key="6">
    <source>
        <dbReference type="ARBA" id="ARBA00022888"/>
    </source>
</evidence>